<reference evidence="1" key="1">
    <citation type="journal article" date="2020" name="Stud. Mycol.">
        <title>101 Dothideomycetes genomes: a test case for predicting lifestyles and emergence of pathogens.</title>
        <authorList>
            <person name="Haridas S."/>
            <person name="Albert R."/>
            <person name="Binder M."/>
            <person name="Bloem J."/>
            <person name="Labutti K."/>
            <person name="Salamov A."/>
            <person name="Andreopoulos B."/>
            <person name="Baker S."/>
            <person name="Barry K."/>
            <person name="Bills G."/>
            <person name="Bluhm B."/>
            <person name="Cannon C."/>
            <person name="Castanera R."/>
            <person name="Culley D."/>
            <person name="Daum C."/>
            <person name="Ezra D."/>
            <person name="Gonzalez J."/>
            <person name="Henrissat B."/>
            <person name="Kuo A."/>
            <person name="Liang C."/>
            <person name="Lipzen A."/>
            <person name="Lutzoni F."/>
            <person name="Magnuson J."/>
            <person name="Mondo S."/>
            <person name="Nolan M."/>
            <person name="Ohm R."/>
            <person name="Pangilinan J."/>
            <person name="Park H.-J."/>
            <person name="Ramirez L."/>
            <person name="Alfaro M."/>
            <person name="Sun H."/>
            <person name="Tritt A."/>
            <person name="Yoshinaga Y."/>
            <person name="Zwiers L.-H."/>
            <person name="Turgeon B."/>
            <person name="Goodwin S."/>
            <person name="Spatafora J."/>
            <person name="Crous P."/>
            <person name="Grigoriev I."/>
        </authorList>
    </citation>
    <scope>NUCLEOTIDE SEQUENCE</scope>
    <source>
        <strain evidence="1">CBS 130266</strain>
    </source>
</reference>
<name>A0A9P4U3I4_9PEZI</name>
<keyword evidence="2" id="KW-1185">Reference proteome</keyword>
<organism evidence="1 2">
    <name type="scientific">Tothia fuscella</name>
    <dbReference type="NCBI Taxonomy" id="1048955"/>
    <lineage>
        <taxon>Eukaryota</taxon>
        <taxon>Fungi</taxon>
        <taxon>Dikarya</taxon>
        <taxon>Ascomycota</taxon>
        <taxon>Pezizomycotina</taxon>
        <taxon>Dothideomycetes</taxon>
        <taxon>Pleosporomycetidae</taxon>
        <taxon>Venturiales</taxon>
        <taxon>Cylindrosympodiaceae</taxon>
        <taxon>Tothia</taxon>
    </lineage>
</organism>
<evidence type="ECO:0000313" key="1">
    <source>
        <dbReference type="EMBL" id="KAF2435053.1"/>
    </source>
</evidence>
<protein>
    <submittedName>
        <fullName evidence="1">Uncharacterized protein</fullName>
    </submittedName>
</protein>
<dbReference type="AlphaFoldDB" id="A0A9P4U3I4"/>
<dbReference type="EMBL" id="MU007014">
    <property type="protein sequence ID" value="KAF2435053.1"/>
    <property type="molecule type" value="Genomic_DNA"/>
</dbReference>
<comment type="caution">
    <text evidence="1">The sequence shown here is derived from an EMBL/GenBank/DDBJ whole genome shotgun (WGS) entry which is preliminary data.</text>
</comment>
<sequence>MRNIFCSLCGVILDPVHRGQTPSEHLSWIQKIRAVQSTLGTSIPLVTGLGYLNDSLELVAPSDEELQFHNLVDELETYPLYKTPNRFRAFTFHDACWR</sequence>
<dbReference type="OrthoDB" id="4751609at2759"/>
<evidence type="ECO:0000313" key="2">
    <source>
        <dbReference type="Proteomes" id="UP000800235"/>
    </source>
</evidence>
<gene>
    <name evidence="1" type="ORF">EJ08DRAFT_388385</name>
</gene>
<proteinExistence type="predicted"/>
<accession>A0A9P4U3I4</accession>
<dbReference type="Proteomes" id="UP000800235">
    <property type="component" value="Unassembled WGS sequence"/>
</dbReference>